<evidence type="ECO:0000256" key="1">
    <source>
        <dbReference type="SAM" id="MobiDB-lite"/>
    </source>
</evidence>
<dbReference type="EMBL" id="OMOQ01000003">
    <property type="protein sequence ID" value="SPH24254.1"/>
    <property type="molecule type" value="Genomic_DNA"/>
</dbReference>
<dbReference type="AlphaFoldDB" id="A0A2R8BLM8"/>
<feature type="domain" description="ORC1/DEAH AAA+ ATPase" evidence="2">
    <location>
        <begin position="13"/>
        <end position="142"/>
    </location>
</feature>
<sequence length="643" mass="68429">MLAFDRLGFAIKSRAPLTVFTGVDGTGRTTLLRELVERNKEDMLIGMLSDPDELAGAPSAAVLRTFGEPQPPAPEEYHREELSRLLDASAEVGSTPVLLIDDADRLSDETLRAVCRLIEGGSGERPEIKLILAGPPELFEWLYRRSQLLVGPTFELTAMSKEDTAGYVGHILKSAGMKPGLFDAEALSEIHRRTGGVPVKINAVCEGCLNQACEEGVAEIGRGLVRRVVITHGTRGLIHQLEIEREAEPRFEVPDEMPDFDASAPLSTTAGVPLVPESQPTPAIPREPAEAGVAPKEPTAQRQHGASLANALKAFKKTPGASSTVEPRVRSRIGALSALARPAPGESSLERLRRKMSSEPDRSAPMRPESATVSRERHAAPSPRGRRRSILAGSASAVLLVAVGAALWSAPDGSLRNGLETVKLQTVSLFGGASEMRAQSALSAVPERAPPAVLDRIARIRAAVAGVPDDAGARFRQAIEAAGEDAEIAVVSYARAALVGHDRAAYYLGQIFETGEGVPVDRSLARAWYKQAGSDFSGAVKLLGALPPPEIQGALSAPIQLYGGQEPSGSVELIWTSGEGRDPTYYRVELADAQGRTAMSAQPLTISALRLTVPEGVLRWRVVAVSDDPAAEATSPWLPIGEH</sequence>
<evidence type="ECO:0000259" key="2">
    <source>
        <dbReference type="Pfam" id="PF13401"/>
    </source>
</evidence>
<dbReference type="SUPFAM" id="SSF81901">
    <property type="entry name" value="HCP-like"/>
    <property type="match status" value="1"/>
</dbReference>
<dbReference type="Gene3D" id="1.25.40.10">
    <property type="entry name" value="Tetratricopeptide repeat domain"/>
    <property type="match status" value="1"/>
</dbReference>
<dbReference type="InterPro" id="IPR006597">
    <property type="entry name" value="Sel1-like"/>
</dbReference>
<dbReference type="GO" id="GO:0016887">
    <property type="term" value="F:ATP hydrolysis activity"/>
    <property type="evidence" value="ECO:0007669"/>
    <property type="project" value="InterPro"/>
</dbReference>
<dbReference type="InterPro" id="IPR011990">
    <property type="entry name" value="TPR-like_helical_dom_sf"/>
</dbReference>
<gene>
    <name evidence="3" type="ORF">DEA8626_03305</name>
</gene>
<protein>
    <recommendedName>
        <fullName evidence="2">ORC1/DEAH AAA+ ATPase domain-containing protein</fullName>
    </recommendedName>
</protein>
<evidence type="ECO:0000313" key="4">
    <source>
        <dbReference type="Proteomes" id="UP000244924"/>
    </source>
</evidence>
<dbReference type="Pfam" id="PF13401">
    <property type="entry name" value="AAA_22"/>
    <property type="match status" value="1"/>
</dbReference>
<proteinExistence type="predicted"/>
<feature type="region of interest" description="Disordered" evidence="1">
    <location>
        <begin position="278"/>
        <end position="304"/>
    </location>
</feature>
<dbReference type="PANTHER" id="PTHR35894">
    <property type="entry name" value="GENERAL SECRETION PATHWAY PROTEIN A-RELATED"/>
    <property type="match status" value="1"/>
</dbReference>
<accession>A0A2R8BLM8</accession>
<feature type="compositionally biased region" description="Basic and acidic residues" evidence="1">
    <location>
        <begin position="348"/>
        <end position="364"/>
    </location>
</feature>
<keyword evidence="4" id="KW-1185">Reference proteome</keyword>
<dbReference type="InterPro" id="IPR049945">
    <property type="entry name" value="AAA_22"/>
</dbReference>
<dbReference type="InterPro" id="IPR027417">
    <property type="entry name" value="P-loop_NTPase"/>
</dbReference>
<dbReference type="SMART" id="SM00671">
    <property type="entry name" value="SEL1"/>
    <property type="match status" value="1"/>
</dbReference>
<evidence type="ECO:0000313" key="3">
    <source>
        <dbReference type="EMBL" id="SPH24254.1"/>
    </source>
</evidence>
<dbReference type="Proteomes" id="UP000244924">
    <property type="component" value="Unassembled WGS sequence"/>
</dbReference>
<dbReference type="SUPFAM" id="SSF52540">
    <property type="entry name" value="P-loop containing nucleoside triphosphate hydrolases"/>
    <property type="match status" value="1"/>
</dbReference>
<dbReference type="InterPro" id="IPR052026">
    <property type="entry name" value="ExeA_AAA_ATPase_DNA-bind"/>
</dbReference>
<name>A0A2R8BLM8_9RHOB</name>
<organism evidence="3 4">
    <name type="scientific">Albidovulum aquaemixtae</name>
    <dbReference type="NCBI Taxonomy" id="1542388"/>
    <lineage>
        <taxon>Bacteria</taxon>
        <taxon>Pseudomonadati</taxon>
        <taxon>Pseudomonadota</taxon>
        <taxon>Alphaproteobacteria</taxon>
        <taxon>Rhodobacterales</taxon>
        <taxon>Paracoccaceae</taxon>
        <taxon>Albidovulum</taxon>
    </lineage>
</organism>
<dbReference type="PANTHER" id="PTHR35894:SF1">
    <property type="entry name" value="PHOSPHORIBULOKINASE _ URIDINE KINASE FAMILY"/>
    <property type="match status" value="1"/>
</dbReference>
<feature type="region of interest" description="Disordered" evidence="1">
    <location>
        <begin position="337"/>
        <end position="388"/>
    </location>
</feature>
<reference evidence="3 4" key="1">
    <citation type="submission" date="2018-03" db="EMBL/GenBank/DDBJ databases">
        <authorList>
            <person name="Keele B.F."/>
        </authorList>
    </citation>
    <scope>NUCLEOTIDE SEQUENCE [LARGE SCALE GENOMIC DNA]</scope>
    <source>
        <strain evidence="3 4">CECT 8626</strain>
    </source>
</reference>